<proteinExistence type="predicted"/>
<gene>
    <name evidence="5" type="ORF">BSTOLATCC_MIC43476</name>
</gene>
<accession>A0AAU9JPD7</accession>
<feature type="transmembrane region" description="Helical" evidence="4">
    <location>
        <begin position="1173"/>
        <end position="1195"/>
    </location>
</feature>
<evidence type="ECO:0000256" key="4">
    <source>
        <dbReference type="SAM" id="Phobius"/>
    </source>
</evidence>
<feature type="transmembrane region" description="Helical" evidence="4">
    <location>
        <begin position="1096"/>
        <end position="1129"/>
    </location>
</feature>
<name>A0AAU9JPD7_9CILI</name>
<dbReference type="EMBL" id="CAJZBQ010000043">
    <property type="protein sequence ID" value="CAG9327441.1"/>
    <property type="molecule type" value="Genomic_DNA"/>
</dbReference>
<keyword evidence="3" id="KW-1015">Disulfide bond</keyword>
<reference evidence="5" key="1">
    <citation type="submission" date="2021-09" db="EMBL/GenBank/DDBJ databases">
        <authorList>
            <consortium name="AG Swart"/>
            <person name="Singh M."/>
            <person name="Singh A."/>
            <person name="Seah K."/>
            <person name="Emmerich C."/>
        </authorList>
    </citation>
    <scope>NUCLEOTIDE SEQUENCE</scope>
    <source>
        <strain evidence="5">ATCC30299</strain>
    </source>
</reference>
<evidence type="ECO:0000256" key="1">
    <source>
        <dbReference type="ARBA" id="ARBA00022729"/>
    </source>
</evidence>
<dbReference type="Proteomes" id="UP001162131">
    <property type="component" value="Unassembled WGS sequence"/>
</dbReference>
<sequence length="1294" mass="145563">MIYSKKLFKVYIELALSSSSSDCDKLEATIYSTDGTNHAYDSVSITSSSYIGNWFFFAITLNSGSKLLTLYSQNGINPPSSLFPLISSSVTYTYAALPFNHIYMDIYIGGFNDTISPGDYADFRFYTNNFIDTTLLQYNNNIYSAATYLDPHCLLWASIWYCDMCETGYFLKNGICQKCHYSCAACSSGDTEANCLSCASGYFAQPGAYFMCFNYCPYGYEYDYSFNQCSGTPGLIASINFDDNLSGKIEIPGIKVQFGMEGNDYYPNFYFLDPYPANKRGLYFDGSRHVAIEEIFRSGELASIEFTIEIWAMPLLTLYKNYLFSASTVIPSYQFSKNLLTYENMKIYFLDFFTEPDMLKFTIKTKENDSVKTAMTLTDNIIKEWKFYSVSLSFNSLSKTSQVLLLRNTNYYTETISSYYKEPPSIGYRVGNGNSEVCAFNGYIYSFEMYNYGKSYSEIIQRLGTCSSCSACPAVLNSCLPICDKDEYVDENGACQKCSSKCSWICSRADTCNLCYDDLCYKCTKYEIGACTQCVAHAVLTDGKCKCQRGYVNQDNECVNTCGDGHYIDLKTEKCLRCPDNCLKCNDGDSCIICKSSFTLKNRNCSCPDGYFIGSSNKCLKCDNSCLTCSENSSNCTSCTSNLPVLYESNKCYPCDSFEGYSTYFAISISYFTDDLFSKLSSNCIEVCGDGRNMGQSQCDDGNNRNGDGCSSSCAVEIGWSCFGGSANSPDVCKDITPPTPVLAYLSENSSGYLLTLTFSEAVNFGTEVSKNIKIEIKNTLKFNWSISEKNSLYIITLNMHESVSAGTSVKVTFKNPSSIVDMNGNEMKESSASTNLLESFVYITGEAIKSSVTTATTVTAASSAIGSLSVGFLMGSFNFQALWSMVEIMQIQNYLIFLSPKYPDNLISYLEALGIANGNFLPNPFQLYLVKNDPFSDPPQKFVDQNFNTDFIMNSGQFILVWVLILLGFLIALVLYKYWPRFSIIRNLKNSYSFSVLLRTGIESFLEITLSVLLQLREFSHPSQDIGYISLALSILTLVYLVLTFALIFWQVTLKSEQTLNMKMHERQFGSLYEGFKRDSKLSASFLLFQNSRRVLFVAFCVFLCDCATAQMVLSVTLSFIYTISLILLKPFKSLYLGNWLHISCEIFYFISHFLILKLLDDKISDDYRENLGWAIISLLGMSLLLHIISILIVQTLNSIKGIKQFNSWFMKNFANKFAKIRKRVILLNKIKSDEPTNSAEDISESMAYFEGKPPEKSNEESICRLRSTGVKTSDTLFINTHQNQFEITEMES</sequence>
<keyword evidence="1" id="KW-0732">Signal</keyword>
<keyword evidence="2" id="KW-0677">Repeat</keyword>
<dbReference type="NCBIfam" id="TIGR02232">
    <property type="entry name" value="myxo_disulf_rpt"/>
    <property type="match status" value="1"/>
</dbReference>
<organism evidence="5 6">
    <name type="scientific">Blepharisma stoltei</name>
    <dbReference type="NCBI Taxonomy" id="1481888"/>
    <lineage>
        <taxon>Eukaryota</taxon>
        <taxon>Sar</taxon>
        <taxon>Alveolata</taxon>
        <taxon>Ciliophora</taxon>
        <taxon>Postciliodesmatophora</taxon>
        <taxon>Heterotrichea</taxon>
        <taxon>Heterotrichida</taxon>
        <taxon>Blepharismidae</taxon>
        <taxon>Blepharisma</taxon>
    </lineage>
</organism>
<protein>
    <submittedName>
        <fullName evidence="5">Uncharacterized protein</fullName>
    </submittedName>
</protein>
<dbReference type="InterPro" id="IPR013320">
    <property type="entry name" value="ConA-like_dom_sf"/>
</dbReference>
<keyword evidence="4" id="KW-1133">Transmembrane helix</keyword>
<evidence type="ECO:0000256" key="3">
    <source>
        <dbReference type="ARBA" id="ARBA00023157"/>
    </source>
</evidence>
<keyword evidence="6" id="KW-1185">Reference proteome</keyword>
<feature type="transmembrane region" description="Helical" evidence="4">
    <location>
        <begin position="1141"/>
        <end position="1161"/>
    </location>
</feature>
<evidence type="ECO:0000313" key="6">
    <source>
        <dbReference type="Proteomes" id="UP001162131"/>
    </source>
</evidence>
<evidence type="ECO:0000256" key="2">
    <source>
        <dbReference type="ARBA" id="ARBA00022737"/>
    </source>
</evidence>
<comment type="caution">
    <text evidence="5">The sequence shown here is derived from an EMBL/GenBank/DDBJ whole genome shotgun (WGS) entry which is preliminary data.</text>
</comment>
<evidence type="ECO:0000313" key="5">
    <source>
        <dbReference type="EMBL" id="CAG9327441.1"/>
    </source>
</evidence>
<dbReference type="InterPro" id="IPR006212">
    <property type="entry name" value="Furin_repeat"/>
</dbReference>
<dbReference type="CDD" id="cd00064">
    <property type="entry name" value="FU"/>
    <property type="match status" value="1"/>
</dbReference>
<feature type="transmembrane region" description="Helical" evidence="4">
    <location>
        <begin position="959"/>
        <end position="977"/>
    </location>
</feature>
<dbReference type="SUPFAM" id="SSF49899">
    <property type="entry name" value="Concanavalin A-like lectins/glucanases"/>
    <property type="match status" value="1"/>
</dbReference>
<keyword evidence="4" id="KW-0812">Transmembrane</keyword>
<keyword evidence="4" id="KW-0472">Membrane</keyword>
<dbReference type="InterPro" id="IPR009030">
    <property type="entry name" value="Growth_fac_rcpt_cys_sf"/>
</dbReference>
<dbReference type="InterPro" id="IPR011936">
    <property type="entry name" value="Myxo_disulph_rpt"/>
</dbReference>
<feature type="transmembrane region" description="Helical" evidence="4">
    <location>
        <begin position="1029"/>
        <end position="1055"/>
    </location>
</feature>
<dbReference type="SMART" id="SM00261">
    <property type="entry name" value="FU"/>
    <property type="match status" value="4"/>
</dbReference>
<dbReference type="Gene3D" id="2.10.220.10">
    <property type="entry name" value="Hormone Receptor, Insulin-like Growth Factor Receptor 1, Chain A, domain 2"/>
    <property type="match status" value="2"/>
</dbReference>
<dbReference type="SUPFAM" id="SSF57184">
    <property type="entry name" value="Growth factor receptor domain"/>
    <property type="match status" value="2"/>
</dbReference>